<accession>A0A914NMJ9</accession>
<dbReference type="InterPro" id="IPR036116">
    <property type="entry name" value="FN3_sf"/>
</dbReference>
<dbReference type="InterPro" id="IPR003961">
    <property type="entry name" value="FN3_dom"/>
</dbReference>
<dbReference type="PRINTS" id="PR00014">
    <property type="entry name" value="FNTYPEIII"/>
</dbReference>
<keyword evidence="1" id="KW-0677">Repeat</keyword>
<dbReference type="SMART" id="SM00060">
    <property type="entry name" value="FN3"/>
    <property type="match status" value="1"/>
</dbReference>
<dbReference type="AlphaFoldDB" id="A0A914NMJ9"/>
<protein>
    <submittedName>
        <fullName evidence="4">Fibronectin type-III domain-containing protein</fullName>
    </submittedName>
</protein>
<dbReference type="PROSITE" id="PS50853">
    <property type="entry name" value="FN3"/>
    <property type="match status" value="1"/>
</dbReference>
<keyword evidence="3" id="KW-1185">Reference proteome</keyword>
<feature type="domain" description="Fibronectin type-III" evidence="2">
    <location>
        <begin position="2"/>
        <end position="97"/>
    </location>
</feature>
<evidence type="ECO:0000256" key="1">
    <source>
        <dbReference type="ARBA" id="ARBA00022737"/>
    </source>
</evidence>
<reference evidence="4" key="1">
    <citation type="submission" date="2022-11" db="UniProtKB">
        <authorList>
            <consortium name="WormBaseParasite"/>
        </authorList>
    </citation>
    <scope>IDENTIFICATION</scope>
</reference>
<dbReference type="Proteomes" id="UP000887563">
    <property type="component" value="Unplaced"/>
</dbReference>
<proteinExistence type="predicted"/>
<evidence type="ECO:0000259" key="2">
    <source>
        <dbReference type="PROSITE" id="PS50853"/>
    </source>
</evidence>
<name>A0A914NMJ9_MELIC</name>
<dbReference type="Pfam" id="PF00041">
    <property type="entry name" value="fn3"/>
    <property type="match status" value="1"/>
</dbReference>
<dbReference type="Gene3D" id="2.60.40.10">
    <property type="entry name" value="Immunoglobulins"/>
    <property type="match status" value="1"/>
</dbReference>
<sequence length="107" mass="12292">MPPSDVRLRMLNISSLRISWRPPPTDHINGILKGFLINIKSNHSSVEDRNITTNERATSVTLYRLIPNASYAIRVAARTNAGVGMFFDEEPVVMSKSLFFDRFLWRR</sequence>
<dbReference type="FunFam" id="2.60.40.10:FF:000028">
    <property type="entry name" value="Neuronal cell adhesion molecule"/>
    <property type="match status" value="1"/>
</dbReference>
<dbReference type="WBParaSite" id="Minc3s08007g41794">
    <property type="protein sequence ID" value="Minc3s08007g41794"/>
    <property type="gene ID" value="Minc3s08007g41794"/>
</dbReference>
<evidence type="ECO:0000313" key="4">
    <source>
        <dbReference type="WBParaSite" id="Minc3s08007g41794"/>
    </source>
</evidence>
<dbReference type="SUPFAM" id="SSF49265">
    <property type="entry name" value="Fibronectin type III"/>
    <property type="match status" value="1"/>
</dbReference>
<dbReference type="CDD" id="cd00063">
    <property type="entry name" value="FN3"/>
    <property type="match status" value="1"/>
</dbReference>
<organism evidence="3 4">
    <name type="scientific">Meloidogyne incognita</name>
    <name type="common">Southern root-knot nematode worm</name>
    <name type="synonym">Oxyuris incognita</name>
    <dbReference type="NCBI Taxonomy" id="6306"/>
    <lineage>
        <taxon>Eukaryota</taxon>
        <taxon>Metazoa</taxon>
        <taxon>Ecdysozoa</taxon>
        <taxon>Nematoda</taxon>
        <taxon>Chromadorea</taxon>
        <taxon>Rhabditida</taxon>
        <taxon>Tylenchina</taxon>
        <taxon>Tylenchomorpha</taxon>
        <taxon>Tylenchoidea</taxon>
        <taxon>Meloidogynidae</taxon>
        <taxon>Meloidogyninae</taxon>
        <taxon>Meloidogyne</taxon>
        <taxon>Meloidogyne incognita group</taxon>
    </lineage>
</organism>
<evidence type="ECO:0000313" key="3">
    <source>
        <dbReference type="Proteomes" id="UP000887563"/>
    </source>
</evidence>
<dbReference type="InterPro" id="IPR013783">
    <property type="entry name" value="Ig-like_fold"/>
</dbReference>